<dbReference type="InterPro" id="IPR011663">
    <property type="entry name" value="UTRA"/>
</dbReference>
<proteinExistence type="predicted"/>
<organism evidence="5 6">
    <name type="scientific">Nocardioides daeguensis</name>
    <dbReference type="NCBI Taxonomy" id="908359"/>
    <lineage>
        <taxon>Bacteria</taxon>
        <taxon>Bacillati</taxon>
        <taxon>Actinomycetota</taxon>
        <taxon>Actinomycetes</taxon>
        <taxon>Propionibacteriales</taxon>
        <taxon>Nocardioidaceae</taxon>
        <taxon>Nocardioides</taxon>
    </lineage>
</organism>
<comment type="caution">
    <text evidence="5">The sequence shown here is derived from an EMBL/GenBank/DDBJ whole genome shotgun (WGS) entry which is preliminary data.</text>
</comment>
<dbReference type="InterPro" id="IPR000524">
    <property type="entry name" value="Tscrpt_reg_HTH_GntR"/>
</dbReference>
<keyword evidence="6" id="KW-1185">Reference proteome</keyword>
<sequence length="245" mass="26298">MTSRPARGGTNGQIAADIEARIVDGEFAPGGRLPSEATLATEYDATRGRVRTVLAALARRGVVVARPRVGWVAQARHRTQSFDRMQSFSQWADQHGRVVGGRVVGREDGPATAHEARVLGIGLGKEVHRFTRTRTLDGRLVMVERSVWAPWVGREVRALPDDVGSVTGALVRAGIEVVRGEHRIEAVAASSLDADLLGVRRSSPLLQVSRATATRAGRPVEYGVDRYLPHVIAFDVTAGEMAGAG</sequence>
<evidence type="ECO:0000256" key="3">
    <source>
        <dbReference type="ARBA" id="ARBA00023163"/>
    </source>
</evidence>
<dbReference type="EMBL" id="BAABBB010000001">
    <property type="protein sequence ID" value="GAA3516500.1"/>
    <property type="molecule type" value="Genomic_DNA"/>
</dbReference>
<accession>A0ABP6UTG0</accession>
<feature type="domain" description="HTH gntR-type" evidence="4">
    <location>
        <begin position="8"/>
        <end position="76"/>
    </location>
</feature>
<dbReference type="SMART" id="SM00345">
    <property type="entry name" value="HTH_GNTR"/>
    <property type="match status" value="1"/>
</dbReference>
<dbReference type="PROSITE" id="PS50949">
    <property type="entry name" value="HTH_GNTR"/>
    <property type="match status" value="1"/>
</dbReference>
<evidence type="ECO:0000313" key="5">
    <source>
        <dbReference type="EMBL" id="GAA3516500.1"/>
    </source>
</evidence>
<protein>
    <recommendedName>
        <fullName evidence="4">HTH gntR-type domain-containing protein</fullName>
    </recommendedName>
</protein>
<gene>
    <name evidence="5" type="ORF">GCM10022263_00190</name>
</gene>
<evidence type="ECO:0000256" key="1">
    <source>
        <dbReference type="ARBA" id="ARBA00023015"/>
    </source>
</evidence>
<dbReference type="CDD" id="cd07377">
    <property type="entry name" value="WHTH_GntR"/>
    <property type="match status" value="1"/>
</dbReference>
<name>A0ABP6UTG0_9ACTN</name>
<dbReference type="RefSeq" id="WP_218235467.1">
    <property type="nucleotide sequence ID" value="NZ_BAABBB010000001.1"/>
</dbReference>
<keyword evidence="3" id="KW-0804">Transcription</keyword>
<evidence type="ECO:0000313" key="6">
    <source>
        <dbReference type="Proteomes" id="UP001500301"/>
    </source>
</evidence>
<dbReference type="Pfam" id="PF07702">
    <property type="entry name" value="UTRA"/>
    <property type="match status" value="1"/>
</dbReference>
<dbReference type="PANTHER" id="PTHR44846:SF1">
    <property type="entry name" value="MANNOSYL-D-GLYCERATE TRANSPORT_METABOLISM SYSTEM REPRESSOR MNGR-RELATED"/>
    <property type="match status" value="1"/>
</dbReference>
<evidence type="ECO:0000259" key="4">
    <source>
        <dbReference type="PROSITE" id="PS50949"/>
    </source>
</evidence>
<dbReference type="PANTHER" id="PTHR44846">
    <property type="entry name" value="MANNOSYL-D-GLYCERATE TRANSPORT/METABOLISM SYSTEM REPRESSOR MNGR-RELATED"/>
    <property type="match status" value="1"/>
</dbReference>
<dbReference type="InterPro" id="IPR050679">
    <property type="entry name" value="Bact_HTH_transcr_reg"/>
</dbReference>
<evidence type="ECO:0000256" key="2">
    <source>
        <dbReference type="ARBA" id="ARBA00023125"/>
    </source>
</evidence>
<keyword evidence="2" id="KW-0238">DNA-binding</keyword>
<dbReference type="Pfam" id="PF00392">
    <property type="entry name" value="GntR"/>
    <property type="match status" value="1"/>
</dbReference>
<dbReference type="SMART" id="SM00866">
    <property type="entry name" value="UTRA"/>
    <property type="match status" value="1"/>
</dbReference>
<dbReference type="Proteomes" id="UP001500301">
    <property type="component" value="Unassembled WGS sequence"/>
</dbReference>
<keyword evidence="1" id="KW-0805">Transcription regulation</keyword>
<reference evidence="6" key="1">
    <citation type="journal article" date="2019" name="Int. J. Syst. Evol. Microbiol.">
        <title>The Global Catalogue of Microorganisms (GCM) 10K type strain sequencing project: providing services to taxonomists for standard genome sequencing and annotation.</title>
        <authorList>
            <consortium name="The Broad Institute Genomics Platform"/>
            <consortium name="The Broad Institute Genome Sequencing Center for Infectious Disease"/>
            <person name="Wu L."/>
            <person name="Ma J."/>
        </authorList>
    </citation>
    <scope>NUCLEOTIDE SEQUENCE [LARGE SCALE GENOMIC DNA]</scope>
    <source>
        <strain evidence="6">JCM 17460</strain>
    </source>
</reference>